<feature type="signal peptide" evidence="1">
    <location>
        <begin position="1"/>
        <end position="19"/>
    </location>
</feature>
<evidence type="ECO:0000256" key="1">
    <source>
        <dbReference type="SAM" id="SignalP"/>
    </source>
</evidence>
<proteinExistence type="predicted"/>
<evidence type="ECO:0000313" key="2">
    <source>
        <dbReference type="Proteomes" id="UP000095283"/>
    </source>
</evidence>
<sequence length="77" mass="8929">MFNVLALWWLLYCTGNIVCKDANQKKSICMLLDAWRNVLLRALGIRNKDGGPIDRKSNAYFTLQNPFQACMRSKVYK</sequence>
<accession>A0A1I7WBR8</accession>
<dbReference type="Proteomes" id="UP000095283">
    <property type="component" value="Unplaced"/>
</dbReference>
<feature type="chain" id="PRO_5009310633" evidence="1">
    <location>
        <begin position="20"/>
        <end position="77"/>
    </location>
</feature>
<keyword evidence="2" id="KW-1185">Reference proteome</keyword>
<reference evidence="3" key="1">
    <citation type="submission" date="2016-11" db="UniProtKB">
        <authorList>
            <consortium name="WormBaseParasite"/>
        </authorList>
    </citation>
    <scope>IDENTIFICATION</scope>
</reference>
<protein>
    <submittedName>
        <fullName evidence="3">Secreted protein</fullName>
    </submittedName>
</protein>
<organism evidence="2 3">
    <name type="scientific">Heterorhabditis bacteriophora</name>
    <name type="common">Entomopathogenic nematode worm</name>
    <dbReference type="NCBI Taxonomy" id="37862"/>
    <lineage>
        <taxon>Eukaryota</taxon>
        <taxon>Metazoa</taxon>
        <taxon>Ecdysozoa</taxon>
        <taxon>Nematoda</taxon>
        <taxon>Chromadorea</taxon>
        <taxon>Rhabditida</taxon>
        <taxon>Rhabditina</taxon>
        <taxon>Rhabditomorpha</taxon>
        <taxon>Strongyloidea</taxon>
        <taxon>Heterorhabditidae</taxon>
        <taxon>Heterorhabditis</taxon>
    </lineage>
</organism>
<dbReference type="WBParaSite" id="Hba_02116">
    <property type="protein sequence ID" value="Hba_02116"/>
    <property type="gene ID" value="Hba_02116"/>
</dbReference>
<dbReference type="AlphaFoldDB" id="A0A1I7WBR8"/>
<keyword evidence="1" id="KW-0732">Signal</keyword>
<evidence type="ECO:0000313" key="3">
    <source>
        <dbReference type="WBParaSite" id="Hba_02116"/>
    </source>
</evidence>
<name>A0A1I7WBR8_HETBA</name>